<dbReference type="InterPro" id="IPR011050">
    <property type="entry name" value="Pectin_lyase_fold/virulence"/>
</dbReference>
<feature type="region of interest" description="Disordered" evidence="1">
    <location>
        <begin position="1232"/>
        <end position="1262"/>
    </location>
</feature>
<reference evidence="3 4" key="1">
    <citation type="submission" date="2016-11" db="EMBL/GenBank/DDBJ databases">
        <title>Complete genome sequence of thermophilic cyanobacteria strain Synechococcus sp. PCC6715.</title>
        <authorList>
            <person name="Tang J."/>
            <person name="Daroch M."/>
            <person name="Liang Y."/>
            <person name="Jiang D."/>
            <person name="Shah M."/>
        </authorList>
    </citation>
    <scope>NUCLEOTIDE SEQUENCE [LARGE SCALE GENOMIC DNA]</scope>
    <source>
        <strain evidence="3 4">PCC 6715</strain>
    </source>
</reference>
<dbReference type="InterPro" id="IPR012334">
    <property type="entry name" value="Pectin_lyas_fold"/>
</dbReference>
<evidence type="ECO:0000313" key="3">
    <source>
        <dbReference type="EMBL" id="ATS19113.1"/>
    </source>
</evidence>
<dbReference type="InterPro" id="IPR008638">
    <property type="entry name" value="FhaB/CdiA-like_TPS"/>
</dbReference>
<dbReference type="NCBIfam" id="TIGR01901">
    <property type="entry name" value="adhes_NPXG"/>
    <property type="match status" value="1"/>
</dbReference>
<feature type="compositionally biased region" description="Polar residues" evidence="1">
    <location>
        <begin position="1"/>
        <end position="16"/>
    </location>
</feature>
<feature type="compositionally biased region" description="Pro residues" evidence="1">
    <location>
        <begin position="1233"/>
        <end position="1257"/>
    </location>
</feature>
<accession>A0A2D2Q3N3</accession>
<feature type="domain" description="Filamentous haemagglutinin FhaB/tRNA nuclease CdiA-like TPS" evidence="2">
    <location>
        <begin position="12"/>
        <end position="126"/>
    </location>
</feature>
<reference evidence="4" key="2">
    <citation type="journal article" date="2022" name="Front. Microbiol.">
        <title>Comparative Genomic Analysis Revealed Distinct Molecular Components and Organization of CO2-Concentrating Mechanism in Thermophilic Cyanobacteria.</title>
        <authorList>
            <person name="Tang J."/>
            <person name="Zhou H."/>
            <person name="Yao D."/>
            <person name="Riaz S."/>
            <person name="You D."/>
            <person name="Klepacz-Smolka A."/>
            <person name="Daroch M."/>
        </authorList>
    </citation>
    <scope>NUCLEOTIDE SEQUENCE [LARGE SCALE GENOMIC DNA]</scope>
    <source>
        <strain evidence="4">PCC 6715</strain>
    </source>
</reference>
<dbReference type="SUPFAM" id="SSF51126">
    <property type="entry name" value="Pectin lyase-like"/>
    <property type="match status" value="1"/>
</dbReference>
<sequence length="1735" mass="178996">MFTSTVAGQITPAPNATGTTVTQTGQQFDIGGGTLSGNGRNLFHIFRDFNVGSGQTANFLSNPQIRNILAGVNGGNASYINGLLQISGGNSNLYLLNPAGIVFGANARLNLPAAFHASTAQRVHFDGGVFDLNGNNTYSQLNSNPTGFEFLNKGIIINEGHLAVGSGQTLSLMAHHVINTGSLVAPAGTIHLIAVPESGMVRVSQEGMLLSLEIPQERLPADGIITAIDLPNLLTGGGTYPTVNSVIQHPDGTISLVHDPAKVPMGSSTAVVGGNVSVTNPNGIGGQITVTGQNTALLNANLNASGQFGGGTILIGGDYLGGTTGTHRLDSSFNAQNLFINRGSIIAADALSDGNGGTIIAWADNATQFYGTITARGGQLRGDGGFVETSGRNVLNAFGVVDASAINGKAGTWLLDPFDVTIVDSNVVNNGGYSGGDPDIFTPIANATVGNQTIESRLSGGTNVEITGSNITVDAPIDAFSGSSVTLRFNSGNNITLNAPINLEASSGNTTTVSLQGNGLISQSSSGTITADILRLSGNGTFNLTAANDVSELAGTVGGAISFVNTNSVTINSLTGNLSAGGNITLQSQTGSIFVAPSSSINYTGSGVGSITLKAETLIGLSNASIQATSGSANILLSSNSSGINIGNSILDSNGGSITINGTGGGSAAVLIQLSSLLSQGGNINITGTGSSTGVLISDSTLNAGGGHITLTGQGSDGGWSSRGIEMTDAIVTTTGSGNIEIFGTGGDPIPEGLSQGIEITDSSITNASGNILLEGRSGTGNDFFLNRGVSISSEFDGTMLISSSTGNVQILGIAKPDGTGVEISSGLPSTTIIQAGGSGNLLIDGRSSESGTGIEINSYDDGVARFQVENGTLTFAALGSTSLWADNPANIFIASNGSGRLVFQPVLASTTVGVGNGATGSLLIDQTLLDRISGGFSLVTIGHPSGTGLMDVRPLSLSYNLALQTPGAGSAGIQFNGSGVTTLNGRNLTLNSGGGVSQGSHAIAANTLQLLGQGNVTLSNPNNQLQALSGNVNGGVTLSNQGGLAITSFNNGVNGLTTGLSTNGNPFIVNLATGNLTQTAPLQVGSLGATLQNGSVTLLNPSNQIGTVAAQLNSSSDFQLVNNGTLTVGTVNPTGITGRTIFLQTLTGNIVLNAPITAFGSGDAIVLVAGNNFINNFGSTVFTNPNGRWLVYSTDPSLDVKGGLTGAEQFDTTYPGAPLFGGSGFLYRVSAPAPPSEPPAPPSEPPAPPSEPPAPPSQSEIDEDLGKIFFGEEVQNPEFPETVAQVLYFPGVDIIRQQIANAFDQGDYATAVKLLEQLYTFEFSEYFGELFNTPGQEGLQNLDIAQIQALLARMAAETGQTPALTYVFWRPGQLDIFIVTPTGEPIYQAVRVSQEELQRVISAFNREVRDPAKTNTDSYLPFAQQLYQWILGSVDPELQARGITTLVFAMDQGLRGLPIAALHTGSNLVSSTVTDVPMGPNGQFLVERYNLGLIPSINLVDTRYQPLQNAQILAMGASEFQKQSPLPAVPIELRTVTQLVGRGTEFLNEQFTVLNLETQRRRSQFPILHLATHAEFNPGKPDNSYIQFWDSQLSIAQLRQLRLFRPPTELMTLSACRTAVGSREAELGFAGLALQAGVKTSVASLWYVSDEGTLALMTEFYKHLGSAPIKAEALRQAQIAMIKGAVVIEGNSLRSTGVRGELAIPLPEGLATNGTRQLSHPYFWAAFTTIGSPW</sequence>
<dbReference type="Gene3D" id="2.160.20.10">
    <property type="entry name" value="Single-stranded right-handed beta-helix, Pectin lyase-like"/>
    <property type="match status" value="1"/>
</dbReference>
<dbReference type="Proteomes" id="UP000231057">
    <property type="component" value="Chromosome"/>
</dbReference>
<organism evidence="3 4">
    <name type="scientific">Parathermosynechococcus lividus PCC 6715</name>
    <dbReference type="NCBI Taxonomy" id="1917166"/>
    <lineage>
        <taxon>Bacteria</taxon>
        <taxon>Bacillati</taxon>
        <taxon>Cyanobacteriota</taxon>
        <taxon>Cyanophyceae</taxon>
        <taxon>Acaryochloridales</taxon>
        <taxon>Thermosynechococcaceae</taxon>
        <taxon>Parathermosynechococcus</taxon>
    </lineage>
</organism>
<dbReference type="EMBL" id="CP018092">
    <property type="protein sequence ID" value="ATS19113.1"/>
    <property type="molecule type" value="Genomic_DNA"/>
</dbReference>
<proteinExistence type="predicted"/>
<keyword evidence="4" id="KW-1185">Reference proteome</keyword>
<name>A0A2D2Q3N3_PARLV</name>
<evidence type="ECO:0000259" key="2">
    <source>
        <dbReference type="SMART" id="SM00912"/>
    </source>
</evidence>
<feature type="region of interest" description="Disordered" evidence="1">
    <location>
        <begin position="1"/>
        <end position="22"/>
    </location>
</feature>
<dbReference type="SMART" id="SM00912">
    <property type="entry name" value="Haemagg_act"/>
    <property type="match status" value="1"/>
</dbReference>
<protein>
    <recommendedName>
        <fullName evidence="2">Filamentous haemagglutinin FhaB/tRNA nuclease CdiA-like TPS domain-containing protein</fullName>
    </recommendedName>
</protein>
<evidence type="ECO:0000256" key="1">
    <source>
        <dbReference type="SAM" id="MobiDB-lite"/>
    </source>
</evidence>
<dbReference type="Pfam" id="PF12770">
    <property type="entry name" value="CHAT"/>
    <property type="match status" value="1"/>
</dbReference>
<gene>
    <name evidence="3" type="ORF">BRW62_10600</name>
</gene>
<dbReference type="InterPro" id="IPR024983">
    <property type="entry name" value="CHAT_dom"/>
</dbReference>
<evidence type="ECO:0000313" key="4">
    <source>
        <dbReference type="Proteomes" id="UP000231057"/>
    </source>
</evidence>
<dbReference type="KEGG" id="slw:BRW62_10600"/>
<dbReference type="Pfam" id="PF05860">
    <property type="entry name" value="TPS"/>
    <property type="match status" value="1"/>
</dbReference>